<dbReference type="PRINTS" id="PR00412">
    <property type="entry name" value="EPOXHYDRLASE"/>
</dbReference>
<dbReference type="InterPro" id="IPR000639">
    <property type="entry name" value="Epox_hydrolase-like"/>
</dbReference>
<evidence type="ECO:0000313" key="2">
    <source>
        <dbReference type="EMBL" id="GEA59962.1"/>
    </source>
</evidence>
<dbReference type="EMBL" id="BJLH01000004">
    <property type="protein sequence ID" value="GEA59962.1"/>
    <property type="molecule type" value="Genomic_DNA"/>
</dbReference>
<dbReference type="GO" id="GO:0016787">
    <property type="term" value="F:hydrolase activity"/>
    <property type="evidence" value="ECO:0007669"/>
    <property type="project" value="UniProtKB-KW"/>
</dbReference>
<dbReference type="AlphaFoldDB" id="A0A4Y3ILR3"/>
<comment type="caution">
    <text evidence="2">The sequence shown here is derived from an EMBL/GenBank/DDBJ whole genome shotgun (WGS) entry which is preliminary data.</text>
</comment>
<dbReference type="Gene3D" id="3.40.50.1820">
    <property type="entry name" value="alpha/beta hydrolase"/>
    <property type="match status" value="1"/>
</dbReference>
<gene>
    <name evidence="2" type="ORF">VCO01S_11550</name>
</gene>
<dbReference type="Proteomes" id="UP000318242">
    <property type="component" value="Unassembled WGS sequence"/>
</dbReference>
<keyword evidence="3" id="KW-1185">Reference proteome</keyword>
<dbReference type="RefSeq" id="WP_141270233.1">
    <property type="nucleotide sequence ID" value="NZ_BJLH01000004.1"/>
</dbReference>
<evidence type="ECO:0000259" key="1">
    <source>
        <dbReference type="Pfam" id="PF00561"/>
    </source>
</evidence>
<sequence>MWLELGLLILLLLILFLTMLPVWRNVERRYLTQELKKHPELTIAQLPLGIVNYHFAGGCDLPVVVLVHGFSVPSFAWEKNVKAIEQSGFRVLTFDLFGRGYSARSNTRYNLELFSNQIEQLLDHLHIEQAVHLVGLSMGGAIVANYAKAHPGRVASVSLLAPLNEPIDIGPLKLPFIGRYLTYAFYLPKMVNEQIKDFVKPELLDYWQQRYREQMKIKGFRNAIYLTANQALQQSSQQALESLKINHIPTLLMWGKKDQMFDFNQSDKVRSYLSSDHTFVALEDAGHALQYEKSEVVNEALVEFIQGLADKKEPARRPVL</sequence>
<keyword evidence="2" id="KW-0378">Hydrolase</keyword>
<dbReference type="PRINTS" id="PR00111">
    <property type="entry name" value="ABHYDROLASE"/>
</dbReference>
<dbReference type="OrthoDB" id="9780765at2"/>
<feature type="domain" description="AB hydrolase-1" evidence="1">
    <location>
        <begin position="62"/>
        <end position="179"/>
    </location>
</feature>
<accession>A0A4Y3ILR3</accession>
<dbReference type="InterPro" id="IPR050228">
    <property type="entry name" value="Carboxylesterase_BioH"/>
</dbReference>
<dbReference type="PANTHER" id="PTHR43194">
    <property type="entry name" value="HYDROLASE ALPHA/BETA FOLD FAMILY"/>
    <property type="match status" value="1"/>
</dbReference>
<dbReference type="InterPro" id="IPR029058">
    <property type="entry name" value="AB_hydrolase_fold"/>
</dbReference>
<reference evidence="2 3" key="1">
    <citation type="submission" date="2019-06" db="EMBL/GenBank/DDBJ databases">
        <title>Whole genome shotgun sequence of Vibrio comitans NBRC 102076.</title>
        <authorList>
            <person name="Hosoyama A."/>
            <person name="Uohara A."/>
            <person name="Ohji S."/>
            <person name="Ichikawa N."/>
        </authorList>
    </citation>
    <scope>NUCLEOTIDE SEQUENCE [LARGE SCALE GENOMIC DNA]</scope>
    <source>
        <strain evidence="2 3">NBRC 102076</strain>
    </source>
</reference>
<evidence type="ECO:0000313" key="3">
    <source>
        <dbReference type="Proteomes" id="UP000318242"/>
    </source>
</evidence>
<feature type="domain" description="AB hydrolase-1" evidence="1">
    <location>
        <begin position="204"/>
        <end position="293"/>
    </location>
</feature>
<dbReference type="Pfam" id="PF00561">
    <property type="entry name" value="Abhydrolase_1"/>
    <property type="match status" value="2"/>
</dbReference>
<organism evidence="2 3">
    <name type="scientific">Vibrio comitans NBRC 102076</name>
    <dbReference type="NCBI Taxonomy" id="1219078"/>
    <lineage>
        <taxon>Bacteria</taxon>
        <taxon>Pseudomonadati</taxon>
        <taxon>Pseudomonadota</taxon>
        <taxon>Gammaproteobacteria</taxon>
        <taxon>Vibrionales</taxon>
        <taxon>Vibrionaceae</taxon>
        <taxon>Vibrio</taxon>
    </lineage>
</organism>
<dbReference type="InterPro" id="IPR000073">
    <property type="entry name" value="AB_hydrolase_1"/>
</dbReference>
<dbReference type="PANTHER" id="PTHR43194:SF2">
    <property type="entry name" value="PEROXISOMAL MEMBRANE PROTEIN LPX1"/>
    <property type="match status" value="1"/>
</dbReference>
<proteinExistence type="predicted"/>
<dbReference type="SUPFAM" id="SSF53474">
    <property type="entry name" value="alpha/beta-Hydrolases"/>
    <property type="match status" value="1"/>
</dbReference>
<protein>
    <submittedName>
        <fullName evidence="2">Alpha/beta hydrolase</fullName>
    </submittedName>
</protein>
<name>A0A4Y3ILR3_9VIBR</name>